<sequence length="66" mass="6575">MPRSPFPNTRVPLAAGCVGRPLDQHDKAVTVTAGDEGAISAAASEAANGTSGASTCLTSTGSEPYR</sequence>
<name>A0A918BYU6_9ACTN</name>
<comment type="caution">
    <text evidence="2">The sequence shown here is derived from an EMBL/GenBank/DDBJ whole genome shotgun (WGS) entry which is preliminary data.</text>
</comment>
<accession>A0A918BYU6</accession>
<dbReference type="AlphaFoldDB" id="A0A918BYU6"/>
<organism evidence="2 3">
    <name type="scientific">Streptomyces aurantiogriseus</name>
    <dbReference type="NCBI Taxonomy" id="66870"/>
    <lineage>
        <taxon>Bacteria</taxon>
        <taxon>Bacillati</taxon>
        <taxon>Actinomycetota</taxon>
        <taxon>Actinomycetes</taxon>
        <taxon>Kitasatosporales</taxon>
        <taxon>Streptomycetaceae</taxon>
        <taxon>Streptomyces</taxon>
    </lineage>
</organism>
<reference evidence="2" key="1">
    <citation type="journal article" date="2014" name="Int. J. Syst. Evol. Microbiol.">
        <title>Complete genome sequence of Corynebacterium casei LMG S-19264T (=DSM 44701T), isolated from a smear-ripened cheese.</title>
        <authorList>
            <consortium name="US DOE Joint Genome Institute (JGI-PGF)"/>
            <person name="Walter F."/>
            <person name="Albersmeier A."/>
            <person name="Kalinowski J."/>
            <person name="Ruckert C."/>
        </authorList>
    </citation>
    <scope>NUCLEOTIDE SEQUENCE</scope>
    <source>
        <strain evidence="2">JCM 4346</strain>
    </source>
</reference>
<dbReference type="EMBL" id="BMSX01000002">
    <property type="protein sequence ID" value="GGQ97026.1"/>
    <property type="molecule type" value="Genomic_DNA"/>
</dbReference>
<evidence type="ECO:0000313" key="2">
    <source>
        <dbReference type="EMBL" id="GGQ97026.1"/>
    </source>
</evidence>
<evidence type="ECO:0000256" key="1">
    <source>
        <dbReference type="SAM" id="MobiDB-lite"/>
    </source>
</evidence>
<reference evidence="2" key="2">
    <citation type="submission" date="2020-09" db="EMBL/GenBank/DDBJ databases">
        <authorList>
            <person name="Sun Q."/>
            <person name="Ohkuma M."/>
        </authorList>
    </citation>
    <scope>NUCLEOTIDE SEQUENCE</scope>
    <source>
        <strain evidence="2">JCM 4346</strain>
    </source>
</reference>
<dbReference type="Proteomes" id="UP000658320">
    <property type="component" value="Unassembled WGS sequence"/>
</dbReference>
<gene>
    <name evidence="2" type="ORF">GCM10010251_09860</name>
</gene>
<feature type="compositionally biased region" description="Polar residues" evidence="1">
    <location>
        <begin position="56"/>
        <end position="66"/>
    </location>
</feature>
<evidence type="ECO:0000313" key="3">
    <source>
        <dbReference type="Proteomes" id="UP000658320"/>
    </source>
</evidence>
<protein>
    <submittedName>
        <fullName evidence="2">Uncharacterized protein</fullName>
    </submittedName>
</protein>
<feature type="compositionally biased region" description="Low complexity" evidence="1">
    <location>
        <begin position="44"/>
        <end position="55"/>
    </location>
</feature>
<proteinExistence type="predicted"/>
<keyword evidence="3" id="KW-1185">Reference proteome</keyword>
<feature type="region of interest" description="Disordered" evidence="1">
    <location>
        <begin position="44"/>
        <end position="66"/>
    </location>
</feature>